<dbReference type="PANTHER" id="PTHR41260:SF1">
    <property type="entry name" value="PROTEIN ECSC"/>
    <property type="match status" value="1"/>
</dbReference>
<evidence type="ECO:0000313" key="1">
    <source>
        <dbReference type="EMBL" id="EEA85013.1"/>
    </source>
</evidence>
<dbReference type="Proteomes" id="UP000003178">
    <property type="component" value="Unassembled WGS sequence"/>
</dbReference>
<dbReference type="Pfam" id="PF12787">
    <property type="entry name" value="EcsC"/>
    <property type="match status" value="1"/>
</dbReference>
<dbReference type="InterPro" id="IPR024787">
    <property type="entry name" value="EcsC"/>
</dbReference>
<evidence type="ECO:0008006" key="3">
    <source>
        <dbReference type="Google" id="ProtNLM"/>
    </source>
</evidence>
<dbReference type="STRING" id="500633.CLOHIR_01373"/>
<dbReference type="AlphaFoldDB" id="B6FZR9"/>
<dbReference type="HOGENOM" id="CLU_908206_0_0_9"/>
<dbReference type="RefSeq" id="WP_006440294.1">
    <property type="nucleotide sequence ID" value="NZ_DS995356.1"/>
</dbReference>
<reference evidence="1 2" key="2">
    <citation type="submission" date="2008-10" db="EMBL/GenBank/DDBJ databases">
        <title>Draft genome sequence of Clostridium hiranonis (DSM 13275).</title>
        <authorList>
            <person name="Sudarsanam P."/>
            <person name="Ley R."/>
            <person name="Guruge J."/>
            <person name="Turnbaugh P.J."/>
            <person name="Mahowald M."/>
            <person name="Liep D."/>
            <person name="Gordon J."/>
        </authorList>
    </citation>
    <scope>NUCLEOTIDE SEQUENCE [LARGE SCALE GENOMIC DNA]</scope>
    <source>
        <strain evidence="1 2">DSM 13275</strain>
    </source>
</reference>
<protein>
    <recommendedName>
        <fullName evidence="3">EcsC family protein</fullName>
    </recommendedName>
</protein>
<dbReference type="EMBL" id="ABWP01000058">
    <property type="protein sequence ID" value="EEA85013.1"/>
    <property type="molecule type" value="Genomic_DNA"/>
</dbReference>
<evidence type="ECO:0000313" key="2">
    <source>
        <dbReference type="Proteomes" id="UP000003178"/>
    </source>
</evidence>
<comment type="caution">
    <text evidence="1">The sequence shown here is derived from an EMBL/GenBank/DDBJ whole genome shotgun (WGS) entry which is preliminary data.</text>
</comment>
<name>B6FZR9_PEPHT</name>
<proteinExistence type="predicted"/>
<dbReference type="eggNOG" id="ENOG502Z9SY">
    <property type="taxonomic scope" value="Bacteria"/>
</dbReference>
<organism evidence="1 2">
    <name type="scientific">Peptacetobacter hiranonis (strain DSM 13275 / JCM 10541 / KCTC 15199 / TO-931)</name>
    <name type="common">Clostridium hiranonis</name>
    <dbReference type="NCBI Taxonomy" id="500633"/>
    <lineage>
        <taxon>Bacteria</taxon>
        <taxon>Bacillati</taxon>
        <taxon>Bacillota</taxon>
        <taxon>Clostridia</taxon>
        <taxon>Peptostreptococcales</taxon>
        <taxon>Peptostreptococcaceae</taxon>
        <taxon>Peptacetobacter</taxon>
    </lineage>
</organism>
<reference evidence="1 2" key="1">
    <citation type="submission" date="2008-09" db="EMBL/GenBank/DDBJ databases">
        <authorList>
            <person name="Fulton L."/>
            <person name="Clifton S."/>
            <person name="Fulton B."/>
            <person name="Xu J."/>
            <person name="Minx P."/>
            <person name="Pepin K.H."/>
            <person name="Johnson M."/>
            <person name="Thiruvilangam P."/>
            <person name="Bhonagiri V."/>
            <person name="Nash W.E."/>
            <person name="Mardis E.R."/>
            <person name="Wilson R.K."/>
        </authorList>
    </citation>
    <scope>NUCLEOTIDE SEQUENCE [LARGE SCALE GENOMIC DNA]</scope>
    <source>
        <strain evidence="1 2">DSM 13275</strain>
    </source>
</reference>
<dbReference type="OrthoDB" id="1852051at2"/>
<gene>
    <name evidence="1" type="ORF">CLOHIR_01373</name>
</gene>
<dbReference type="PANTHER" id="PTHR41260">
    <property type="entry name" value="PROTEIN ECSC"/>
    <property type="match status" value="1"/>
</dbReference>
<accession>B6FZR9</accession>
<keyword evidence="2" id="KW-1185">Reference proteome</keyword>
<sequence>MIFQKKSPKDKEWELLLKQEDKMLRKRENKKESQINKLLEDKVPEKLLSTLNVAFRKAFEIVFSKGSGIIEKTYDKEKYDFEYENRERWHAETGNRRSLKSFSKAASAGKNKNILLSGLEGAGMGALGVGIPDIPVFTGVILKSIYEVAMSYGFEYESDFEKFFILKIIEVSMQESDKFEKQNDELNRFIDEVDKYEFVVEKEDIDYQIAAAANSVSKEMLYMKFVQGIPVIGIAGGLTNTMYLKKIVDYAELKYRRRFLISKGKVL</sequence>